<evidence type="ECO:0000256" key="1">
    <source>
        <dbReference type="ARBA" id="ARBA00007734"/>
    </source>
</evidence>
<dbReference type="Proteomes" id="UP000281118">
    <property type="component" value="Unassembled WGS sequence"/>
</dbReference>
<dbReference type="OrthoDB" id="92254at2"/>
<accession>A0A3S0XDZ2</accession>
<keyword evidence="2 4" id="KW-0732">Signal</keyword>
<dbReference type="EMBL" id="RXFT01000003">
    <property type="protein sequence ID" value="RUR67153.1"/>
    <property type="molecule type" value="Genomic_DNA"/>
</dbReference>
<reference evidence="6 7" key="1">
    <citation type="submission" date="2018-12" db="EMBL/GenBank/DDBJ databases">
        <title>The genome sequences of Variovorax guangxiensis DSM 27352.</title>
        <authorList>
            <person name="Gao J."/>
            <person name="Sun J."/>
        </authorList>
    </citation>
    <scope>NUCLEOTIDE SEQUENCE [LARGE SCALE GENOMIC DNA]</scope>
    <source>
        <strain evidence="6 7">DSM 27352</strain>
    </source>
</reference>
<evidence type="ECO:0000259" key="5">
    <source>
        <dbReference type="Pfam" id="PF01464"/>
    </source>
</evidence>
<dbReference type="GO" id="GO:0004553">
    <property type="term" value="F:hydrolase activity, hydrolyzing O-glycosyl compounds"/>
    <property type="evidence" value="ECO:0007669"/>
    <property type="project" value="InterPro"/>
</dbReference>
<dbReference type="PANTHER" id="PTHR37423:SF5">
    <property type="entry name" value="SOLUBLE LYTIC MUREIN TRANSGLYCOSYLASE"/>
    <property type="match status" value="1"/>
</dbReference>
<dbReference type="CDD" id="cd13401">
    <property type="entry name" value="Slt70-like"/>
    <property type="match status" value="1"/>
</dbReference>
<dbReference type="Pfam" id="PF01464">
    <property type="entry name" value="SLT"/>
    <property type="match status" value="1"/>
</dbReference>
<feature type="signal peptide" evidence="4">
    <location>
        <begin position="1"/>
        <end position="40"/>
    </location>
</feature>
<protein>
    <submittedName>
        <fullName evidence="6">Lytic transglycosylase domain-containing protein</fullName>
    </submittedName>
</protein>
<dbReference type="AlphaFoldDB" id="A0A3S0XDZ2"/>
<gene>
    <name evidence="6" type="ORF">EJP67_08760</name>
</gene>
<dbReference type="SUPFAM" id="SSF53955">
    <property type="entry name" value="Lysozyme-like"/>
    <property type="match status" value="1"/>
</dbReference>
<evidence type="ECO:0000256" key="2">
    <source>
        <dbReference type="ARBA" id="ARBA00022729"/>
    </source>
</evidence>
<sequence length="676" mass="74672">MQFPSILASKRSHPRNAAPALVFSAVIAFAALLSQQPAAAQSNTNDDVLIQMKQAFQRGDKARLTALLPQARGHALEPWAAYWELKARLQEAAPNEVQDFYARYPGTYQEDRLRNDWLLLTGQRRDWDNFSASLDGFRMGDDAQVRCYAILVDTLRSGTATQAQADEVRRNWFAQKDLDDGCLTAADRMTAARLLSTNDVWKKARLAMEANRPQAARAVVAIAAPDALPLFEELNASSAKFLTGRAFVAAKSRKELVVLALIKVAMADPELAASQLDSKWGPMLSAEERNWLWGTIGRAAAIKLWPQAGSYFANVTRNGDLSDDMLGWRVRAALRAGQWKEVVPAINAMSETAQLDPTWVYWKARGLASAGGDERRAQARELYQSIAGSRGFYEMLALEELGQRTVVPTRPAPLTPEEKAAARSNPALARGLYAIAIGLRPEGTREWNYATNLHDKGGMDDRALLAAADFACQREVWDRCINTSERTKGVVDVEQRFPMPFHDTVLRKSQDIGLDPAYVYGLIRQESRFIMDARSGVGASGLMQVMPATARWTARKIGMTDFSPGQINDRETNITIGTNYLKLALDDFDGSMALAAAAYNAGPGRPRSWRNGPVLDAAIWAENVPFNETRDYVKKVLANTTNYAAIISGRPQSLKERLGRVGPRDASEPEPNKDLP</sequence>
<dbReference type="Gene3D" id="1.10.530.10">
    <property type="match status" value="1"/>
</dbReference>
<dbReference type="InterPro" id="IPR023346">
    <property type="entry name" value="Lysozyme-like_dom_sf"/>
</dbReference>
<evidence type="ECO:0000313" key="6">
    <source>
        <dbReference type="EMBL" id="RUR67153.1"/>
    </source>
</evidence>
<dbReference type="SUPFAM" id="SSF48435">
    <property type="entry name" value="Bacterial muramidases"/>
    <property type="match status" value="1"/>
</dbReference>
<dbReference type="PANTHER" id="PTHR37423">
    <property type="entry name" value="SOLUBLE LYTIC MUREIN TRANSGLYCOSYLASE-RELATED"/>
    <property type="match status" value="1"/>
</dbReference>
<feature type="domain" description="Transglycosylase SLT" evidence="5">
    <location>
        <begin position="507"/>
        <end position="611"/>
    </location>
</feature>
<name>A0A3S0XDZ2_9BURK</name>
<dbReference type="Gene3D" id="1.25.20.10">
    <property type="entry name" value="Bacterial muramidases"/>
    <property type="match status" value="1"/>
</dbReference>
<comment type="similarity">
    <text evidence="1">Belongs to the transglycosylase Slt family.</text>
</comment>
<evidence type="ECO:0000313" key="7">
    <source>
        <dbReference type="Proteomes" id="UP000281118"/>
    </source>
</evidence>
<evidence type="ECO:0000256" key="3">
    <source>
        <dbReference type="SAM" id="MobiDB-lite"/>
    </source>
</evidence>
<dbReference type="GO" id="GO:0042597">
    <property type="term" value="C:periplasmic space"/>
    <property type="evidence" value="ECO:0007669"/>
    <property type="project" value="InterPro"/>
</dbReference>
<proteinExistence type="inferred from homology"/>
<feature type="chain" id="PRO_5018621928" evidence="4">
    <location>
        <begin position="41"/>
        <end position="676"/>
    </location>
</feature>
<feature type="region of interest" description="Disordered" evidence="3">
    <location>
        <begin position="654"/>
        <end position="676"/>
    </location>
</feature>
<dbReference type="InterPro" id="IPR008939">
    <property type="entry name" value="Lytic_TGlycosylase_superhlx_U"/>
</dbReference>
<comment type="caution">
    <text evidence="6">The sequence shown here is derived from an EMBL/GenBank/DDBJ whole genome shotgun (WGS) entry which is preliminary data.</text>
</comment>
<dbReference type="RefSeq" id="WP_126021335.1">
    <property type="nucleotide sequence ID" value="NZ_RXFT01000003.1"/>
</dbReference>
<evidence type="ECO:0000256" key="4">
    <source>
        <dbReference type="SAM" id="SignalP"/>
    </source>
</evidence>
<organism evidence="6 7">
    <name type="scientific">Variovorax guangxiensis</name>
    <dbReference type="NCBI Taxonomy" id="1775474"/>
    <lineage>
        <taxon>Bacteria</taxon>
        <taxon>Pseudomonadati</taxon>
        <taxon>Pseudomonadota</taxon>
        <taxon>Betaproteobacteria</taxon>
        <taxon>Burkholderiales</taxon>
        <taxon>Comamonadaceae</taxon>
        <taxon>Variovorax</taxon>
    </lineage>
</organism>
<dbReference type="InterPro" id="IPR008258">
    <property type="entry name" value="Transglycosylase_SLT_dom_1"/>
</dbReference>